<evidence type="ECO:0000256" key="1">
    <source>
        <dbReference type="SAM" id="Phobius"/>
    </source>
</evidence>
<accession>A0A8D8CZV4</accession>
<name>A0A8D8CZV4_CULPI</name>
<keyword evidence="1" id="KW-1133">Transmembrane helix</keyword>
<reference evidence="2" key="1">
    <citation type="submission" date="2021-05" db="EMBL/GenBank/DDBJ databases">
        <authorList>
            <person name="Alioto T."/>
            <person name="Alioto T."/>
            <person name="Gomez Garrido J."/>
        </authorList>
    </citation>
    <scope>NUCLEOTIDE SEQUENCE</scope>
</reference>
<organism evidence="2">
    <name type="scientific">Culex pipiens</name>
    <name type="common">House mosquito</name>
    <dbReference type="NCBI Taxonomy" id="7175"/>
    <lineage>
        <taxon>Eukaryota</taxon>
        <taxon>Metazoa</taxon>
        <taxon>Ecdysozoa</taxon>
        <taxon>Arthropoda</taxon>
        <taxon>Hexapoda</taxon>
        <taxon>Insecta</taxon>
        <taxon>Pterygota</taxon>
        <taxon>Neoptera</taxon>
        <taxon>Endopterygota</taxon>
        <taxon>Diptera</taxon>
        <taxon>Nematocera</taxon>
        <taxon>Culicoidea</taxon>
        <taxon>Culicidae</taxon>
        <taxon>Culicinae</taxon>
        <taxon>Culicini</taxon>
        <taxon>Culex</taxon>
        <taxon>Culex</taxon>
    </lineage>
</organism>
<feature type="transmembrane region" description="Helical" evidence="1">
    <location>
        <begin position="95"/>
        <end position="111"/>
    </location>
</feature>
<dbReference type="EMBL" id="HBUE01142980">
    <property type="protein sequence ID" value="CAG6501799.1"/>
    <property type="molecule type" value="Transcribed_RNA"/>
</dbReference>
<keyword evidence="1" id="KW-0812">Transmembrane</keyword>
<dbReference type="AlphaFoldDB" id="A0A8D8CZV4"/>
<protein>
    <submittedName>
        <fullName evidence="2">(northern house mosquito) hypothetical protein</fullName>
    </submittedName>
</protein>
<dbReference type="EMBL" id="HBUE01142975">
    <property type="protein sequence ID" value="CAG6501796.1"/>
    <property type="molecule type" value="Transcribed_RNA"/>
</dbReference>
<evidence type="ECO:0000313" key="2">
    <source>
        <dbReference type="EMBL" id="CAG6501799.1"/>
    </source>
</evidence>
<keyword evidence="1" id="KW-0472">Membrane</keyword>
<proteinExistence type="predicted"/>
<feature type="transmembrane region" description="Helical" evidence="1">
    <location>
        <begin position="64"/>
        <end position="88"/>
    </location>
</feature>
<sequence length="113" mass="13209">MKANQLEISTRRRKWPTRFGLPVALCVCVCFFSGGNFERAVNCFRSRSPLSLSCSLYRRRIPSGLLFVIHSINVCCLWDFFLLLFVVILCSFFVCIRRFGTIVLIFAYLFYTR</sequence>